<organism evidence="1">
    <name type="scientific">Schistosoma mansoni</name>
    <name type="common">Blood fluke</name>
    <dbReference type="NCBI Taxonomy" id="6183"/>
    <lineage>
        <taxon>Eukaryota</taxon>
        <taxon>Metazoa</taxon>
        <taxon>Spiralia</taxon>
        <taxon>Lophotrochozoa</taxon>
        <taxon>Platyhelminthes</taxon>
        <taxon>Trematoda</taxon>
        <taxon>Digenea</taxon>
        <taxon>Strigeidida</taxon>
        <taxon>Schistosomatoidea</taxon>
        <taxon>Schistosomatidae</taxon>
        <taxon>Schistosoma</taxon>
    </lineage>
</organism>
<dbReference type="AlphaFoldDB" id="A0JI76"/>
<name>A0JI76_SCHMA</name>
<reference evidence="1" key="1">
    <citation type="journal article" date="2006" name="BMC Evol. Biol.">
        <title>SmTRC1, a novel Schistosoma mansoni DNA transposon, discloses new families of animal and fungi transposons belonging to the CACTA superfamily.</title>
        <authorList>
            <person name="DeMarco R."/>
            <person name="Venancio T.M."/>
            <person name="Verjovski-Almeida S."/>
        </authorList>
    </citation>
    <scope>NUCLEOTIDE SEQUENCE</scope>
</reference>
<protein>
    <submittedName>
        <fullName evidence="1">PrB</fullName>
    </submittedName>
</protein>
<accession>A0JI76</accession>
<sequence>MSSWQMVEYQCSICNCHCHGPGISRILYLHQACCTMESQTILANWLYP</sequence>
<evidence type="ECO:0000313" key="1">
    <source>
        <dbReference type="EMBL" id="CAK26789.1"/>
    </source>
</evidence>
<dbReference type="EMBL" id="AM268208">
    <property type="protein sequence ID" value="CAK26789.1"/>
    <property type="molecule type" value="mRNA"/>
</dbReference>
<proteinExistence type="evidence at transcript level"/>